<evidence type="ECO:0000313" key="1">
    <source>
        <dbReference type="EMBL" id="DAF55363.1"/>
    </source>
</evidence>
<name>A0A8S5SX60_9CAUD</name>
<dbReference type="EMBL" id="BK032687">
    <property type="protein sequence ID" value="DAF55363.1"/>
    <property type="molecule type" value="Genomic_DNA"/>
</dbReference>
<proteinExistence type="predicted"/>
<organism evidence="1">
    <name type="scientific">Siphoviridae sp. ctZHD14</name>
    <dbReference type="NCBI Taxonomy" id="2827891"/>
    <lineage>
        <taxon>Viruses</taxon>
        <taxon>Duplodnaviria</taxon>
        <taxon>Heunggongvirae</taxon>
        <taxon>Uroviricota</taxon>
        <taxon>Caudoviricetes</taxon>
    </lineage>
</organism>
<sequence>MATKTLGRFVLDTTTAQPLAEGQNIPLPVSTVSTNCISCDGSNITINRCGVYEVSANFTFVATAAGPLETQAYRNGNALPGAHAIDTATTIGNLTSQAFTAIVTVPKNAPVATINFKVADATSVRIANVIVTKVA</sequence>
<accession>A0A8S5SX60</accession>
<protein>
    <submittedName>
        <fullName evidence="1">Uncharacterized protein</fullName>
    </submittedName>
</protein>
<dbReference type="Gene3D" id="2.60.120.40">
    <property type="match status" value="1"/>
</dbReference>
<dbReference type="InterPro" id="IPR008983">
    <property type="entry name" value="Tumour_necrosis_fac-like_dom"/>
</dbReference>
<reference evidence="1" key="1">
    <citation type="journal article" date="2021" name="Proc. Natl. Acad. Sci. U.S.A.">
        <title>A Catalog of Tens of Thousands of Viruses from Human Metagenomes Reveals Hidden Associations with Chronic Diseases.</title>
        <authorList>
            <person name="Tisza M.J."/>
            <person name="Buck C.B."/>
        </authorList>
    </citation>
    <scope>NUCLEOTIDE SEQUENCE</scope>
    <source>
        <strain evidence="1">CtZHD14</strain>
    </source>
</reference>